<dbReference type="Proteomes" id="UP001415857">
    <property type="component" value="Unassembled WGS sequence"/>
</dbReference>
<evidence type="ECO:0000256" key="5">
    <source>
        <dbReference type="SAM" id="MobiDB-lite"/>
    </source>
</evidence>
<evidence type="ECO:0000256" key="3">
    <source>
        <dbReference type="ARBA" id="ARBA00022833"/>
    </source>
</evidence>
<dbReference type="SMART" id="SM00356">
    <property type="entry name" value="ZnF_C3H1"/>
    <property type="match status" value="1"/>
</dbReference>
<evidence type="ECO:0000313" key="9">
    <source>
        <dbReference type="Proteomes" id="UP001415857"/>
    </source>
</evidence>
<keyword evidence="3 4" id="KW-0862">Zinc</keyword>
<sequence>MADSGEHQQSEPVCNFFRKPSKNKNIRKRTFDEDEDEDSKTESSVIHNQKKPPKPDNKLHFSTGPSKRSMSAASHVESDRPIFQFESSKEIQVQHDSKVTATLETETEFSKDARAIRERVLKQAEEALKGKSKSSGDEKLYKGIHGYTDYKAGFRREQTVSGEKAGGAHGPLRASAHIRASTRFDYQPDICKDYKETGYCGYGDSCKFMHDRGDYKSGWQMEREWEEAEKVRKRNLALGGDGMDEGDAEQSEEDDDDSLPFACFICRQPFVDPVETKCKHYFCEHCALKHHAKNKKCFVCNKPTLGIFNTAHEIRKKMAAEGK</sequence>
<evidence type="ECO:0000259" key="7">
    <source>
        <dbReference type="PROSITE" id="PS50103"/>
    </source>
</evidence>
<reference evidence="8 9" key="1">
    <citation type="journal article" date="2024" name="Plant J.">
        <title>Genome sequences and population genomics reveal climatic adaptation and genomic divergence between two closely related sweetgum species.</title>
        <authorList>
            <person name="Xu W.Q."/>
            <person name="Ren C.Q."/>
            <person name="Zhang X.Y."/>
            <person name="Comes H.P."/>
            <person name="Liu X.H."/>
            <person name="Li Y.G."/>
            <person name="Kettle C.J."/>
            <person name="Jalonen R."/>
            <person name="Gaisberger H."/>
            <person name="Ma Y.Z."/>
            <person name="Qiu Y.X."/>
        </authorList>
    </citation>
    <scope>NUCLEOTIDE SEQUENCE [LARGE SCALE GENOMIC DNA]</scope>
    <source>
        <strain evidence="8">Hangzhou</strain>
    </source>
</reference>
<dbReference type="GO" id="GO:0008270">
    <property type="term" value="F:zinc ion binding"/>
    <property type="evidence" value="ECO:0007669"/>
    <property type="project" value="UniProtKB-KW"/>
</dbReference>
<dbReference type="AlphaFoldDB" id="A0AAP0RJ80"/>
<evidence type="ECO:0000313" key="8">
    <source>
        <dbReference type="EMBL" id="KAK9279141.1"/>
    </source>
</evidence>
<evidence type="ECO:0000256" key="4">
    <source>
        <dbReference type="PROSITE-ProRule" id="PRU00723"/>
    </source>
</evidence>
<dbReference type="Pfam" id="PF13920">
    <property type="entry name" value="zf-C3HC4_3"/>
    <property type="match status" value="1"/>
</dbReference>
<evidence type="ECO:0000259" key="6">
    <source>
        <dbReference type="PROSITE" id="PS50089"/>
    </source>
</evidence>
<dbReference type="SMART" id="SM00184">
    <property type="entry name" value="RING"/>
    <property type="match status" value="1"/>
</dbReference>
<dbReference type="Gene3D" id="4.10.1000.10">
    <property type="entry name" value="Zinc finger, CCCH-type"/>
    <property type="match status" value="1"/>
</dbReference>
<name>A0AAP0RJ80_LIQFO</name>
<evidence type="ECO:0000256" key="1">
    <source>
        <dbReference type="ARBA" id="ARBA00022723"/>
    </source>
</evidence>
<feature type="compositionally biased region" description="Basic residues" evidence="5">
    <location>
        <begin position="19"/>
        <end position="28"/>
    </location>
</feature>
<evidence type="ECO:0000256" key="2">
    <source>
        <dbReference type="ARBA" id="ARBA00022771"/>
    </source>
</evidence>
<dbReference type="InterPro" id="IPR039971">
    <property type="entry name" value="CWC24-like"/>
</dbReference>
<dbReference type="SUPFAM" id="SSF90229">
    <property type="entry name" value="CCCH zinc finger"/>
    <property type="match status" value="1"/>
</dbReference>
<keyword evidence="2 4" id="KW-0863">Zinc-finger</keyword>
<dbReference type="InterPro" id="IPR000571">
    <property type="entry name" value="Znf_CCCH"/>
</dbReference>
<dbReference type="FunFam" id="3.30.40.10:FF:000045">
    <property type="entry name" value="RING finger protein 113A"/>
    <property type="match status" value="1"/>
</dbReference>
<evidence type="ECO:0008006" key="10">
    <source>
        <dbReference type="Google" id="ProtNLM"/>
    </source>
</evidence>
<dbReference type="PROSITE" id="PS00518">
    <property type="entry name" value="ZF_RING_1"/>
    <property type="match status" value="1"/>
</dbReference>
<feature type="compositionally biased region" description="Acidic residues" evidence="5">
    <location>
        <begin position="242"/>
        <end position="255"/>
    </location>
</feature>
<feature type="region of interest" description="Disordered" evidence="5">
    <location>
        <begin position="236"/>
        <end position="255"/>
    </location>
</feature>
<feature type="zinc finger region" description="C3H1-type" evidence="4">
    <location>
        <begin position="185"/>
        <end position="213"/>
    </location>
</feature>
<dbReference type="PANTHER" id="PTHR12930:SF0">
    <property type="entry name" value="RING FINGER PROTEIN 113B"/>
    <property type="match status" value="1"/>
</dbReference>
<dbReference type="SUPFAM" id="SSF57850">
    <property type="entry name" value="RING/U-box"/>
    <property type="match status" value="1"/>
</dbReference>
<dbReference type="PROSITE" id="PS50103">
    <property type="entry name" value="ZF_C3H1"/>
    <property type="match status" value="1"/>
</dbReference>
<dbReference type="InterPro" id="IPR001841">
    <property type="entry name" value="Znf_RING"/>
</dbReference>
<protein>
    <recommendedName>
        <fullName evidence="10">Zinc finger CCCH domain-containing protein 1</fullName>
    </recommendedName>
</protein>
<dbReference type="InterPro" id="IPR013083">
    <property type="entry name" value="Znf_RING/FYVE/PHD"/>
</dbReference>
<dbReference type="EMBL" id="JBBPBK010000008">
    <property type="protein sequence ID" value="KAK9279141.1"/>
    <property type="molecule type" value="Genomic_DNA"/>
</dbReference>
<dbReference type="PANTHER" id="PTHR12930">
    <property type="entry name" value="ZINC FINGER PROTEIN 183"/>
    <property type="match status" value="1"/>
</dbReference>
<feature type="region of interest" description="Disordered" evidence="5">
    <location>
        <begin position="1"/>
        <end position="79"/>
    </location>
</feature>
<feature type="domain" description="C3H1-type" evidence="7">
    <location>
        <begin position="185"/>
        <end position="213"/>
    </location>
</feature>
<dbReference type="CDD" id="cd16539">
    <property type="entry name" value="RING-HC_RNF113A_B"/>
    <property type="match status" value="1"/>
</dbReference>
<feature type="domain" description="RING-type" evidence="6">
    <location>
        <begin position="263"/>
        <end position="301"/>
    </location>
</feature>
<comment type="caution">
    <text evidence="8">The sequence shown here is derived from an EMBL/GenBank/DDBJ whole genome shotgun (WGS) entry which is preliminary data.</text>
</comment>
<accession>A0AAP0RJ80</accession>
<dbReference type="PROSITE" id="PS50089">
    <property type="entry name" value="ZF_RING_2"/>
    <property type="match status" value="1"/>
</dbReference>
<dbReference type="GO" id="GO:0034247">
    <property type="term" value="P:snoRNA splicing"/>
    <property type="evidence" value="ECO:0007669"/>
    <property type="project" value="TreeGrafter"/>
</dbReference>
<dbReference type="Pfam" id="PF00642">
    <property type="entry name" value="zf-CCCH"/>
    <property type="match status" value="1"/>
</dbReference>
<dbReference type="FunFam" id="4.10.1000.10:FF:000014">
    <property type="entry name" value="Zinc finger CCCH domain-containing protein 1"/>
    <property type="match status" value="1"/>
</dbReference>
<dbReference type="GO" id="GO:0005684">
    <property type="term" value="C:U2-type spliceosomal complex"/>
    <property type="evidence" value="ECO:0007669"/>
    <property type="project" value="TreeGrafter"/>
</dbReference>
<keyword evidence="9" id="KW-1185">Reference proteome</keyword>
<dbReference type="InterPro" id="IPR036855">
    <property type="entry name" value="Znf_CCCH_sf"/>
</dbReference>
<organism evidence="8 9">
    <name type="scientific">Liquidambar formosana</name>
    <name type="common">Formosan gum</name>
    <dbReference type="NCBI Taxonomy" id="63359"/>
    <lineage>
        <taxon>Eukaryota</taxon>
        <taxon>Viridiplantae</taxon>
        <taxon>Streptophyta</taxon>
        <taxon>Embryophyta</taxon>
        <taxon>Tracheophyta</taxon>
        <taxon>Spermatophyta</taxon>
        <taxon>Magnoliopsida</taxon>
        <taxon>eudicotyledons</taxon>
        <taxon>Gunneridae</taxon>
        <taxon>Pentapetalae</taxon>
        <taxon>Saxifragales</taxon>
        <taxon>Altingiaceae</taxon>
        <taxon>Liquidambar</taxon>
    </lineage>
</organism>
<dbReference type="Gene3D" id="3.30.40.10">
    <property type="entry name" value="Zinc/RING finger domain, C3HC4 (zinc finger)"/>
    <property type="match status" value="1"/>
</dbReference>
<dbReference type="InterPro" id="IPR017907">
    <property type="entry name" value="Znf_RING_CS"/>
</dbReference>
<feature type="compositionally biased region" description="Polar residues" evidence="5">
    <location>
        <begin position="63"/>
        <end position="72"/>
    </location>
</feature>
<keyword evidence="1 4" id="KW-0479">Metal-binding</keyword>
<gene>
    <name evidence="8" type="ORF">L1049_012818</name>
</gene>
<proteinExistence type="predicted"/>